<accession>A0AAD9CUW1</accession>
<organism evidence="2 3">
    <name type="scientific">Papiliotrema laurentii</name>
    <name type="common">Cryptococcus laurentii</name>
    <dbReference type="NCBI Taxonomy" id="5418"/>
    <lineage>
        <taxon>Eukaryota</taxon>
        <taxon>Fungi</taxon>
        <taxon>Dikarya</taxon>
        <taxon>Basidiomycota</taxon>
        <taxon>Agaricomycotina</taxon>
        <taxon>Tremellomycetes</taxon>
        <taxon>Tremellales</taxon>
        <taxon>Rhynchogastremaceae</taxon>
        <taxon>Papiliotrema</taxon>
    </lineage>
</organism>
<dbReference type="GO" id="GO:0005789">
    <property type="term" value="C:endoplasmic reticulum membrane"/>
    <property type="evidence" value="ECO:0007669"/>
    <property type="project" value="InterPro"/>
</dbReference>
<evidence type="ECO:0000256" key="1">
    <source>
        <dbReference type="SAM" id="MobiDB-lite"/>
    </source>
</evidence>
<dbReference type="GO" id="GO:0034599">
    <property type="term" value="P:cellular response to oxidative stress"/>
    <property type="evidence" value="ECO:0007669"/>
    <property type="project" value="InterPro"/>
</dbReference>
<feature type="region of interest" description="Disordered" evidence="1">
    <location>
        <begin position="1"/>
        <end position="249"/>
    </location>
</feature>
<gene>
    <name evidence="2" type="ORF">DB88DRAFT_512065</name>
</gene>
<dbReference type="PANTHER" id="PTHR28147">
    <property type="entry name" value="N-GLYCOSYLATION PROTEIN EOS1"/>
    <property type="match status" value="1"/>
</dbReference>
<proteinExistence type="predicted"/>
<sequence length="490" mass="53424">MSSLPPLLNPAARIRTYPRVTPRSGSTSETETETSGNDSDATYRPHRHTSNVQPGPASASGSGDFDGMRNKAQSQPDLTALRSRLEGWAGGVAKETADPRRTTTLKRRTPPARSIPLGSQPTPGHQSPRSRSSIALSSLRRASPRELPATLSPLTPLLSTSSEGSSPRDHRSHLNVADPAGPYHTGEVTGSEGADADDDDSYEGLTDSPSSGSINFSSKRKGLRQRLPVDRNKGGLGLSFGPETPPPVVKKEDPIPAIIERRLQQSSLLSLRLLAVVPSVWGIAVLFQGFVSGEIGVDVWPWGVDLSRDALERLVAGGAWNEGTPRRVSRGDMLLAMAWALCTAHFCFCLTTGLTHRWRSYYSLPSTLTRLLSLQCLCWPATYVTLWFLGANRPLLAWIVIGVTTGWSRTVQLWVTSNVVPTVAGEVTPRVRPVGIAPESLNFWDRFTWGRTWDWDVIAREVGWKVGALLLVTTAWLFWGIETGRLVETV</sequence>
<dbReference type="AlphaFoldDB" id="A0AAD9CUW1"/>
<feature type="compositionally biased region" description="Polar residues" evidence="1">
    <location>
        <begin position="207"/>
        <end position="217"/>
    </location>
</feature>
<dbReference type="Proteomes" id="UP001182556">
    <property type="component" value="Unassembled WGS sequence"/>
</dbReference>
<dbReference type="Pfam" id="PF12326">
    <property type="entry name" value="EOS1"/>
    <property type="match status" value="1"/>
</dbReference>
<keyword evidence="3" id="KW-1185">Reference proteome</keyword>
<evidence type="ECO:0000313" key="3">
    <source>
        <dbReference type="Proteomes" id="UP001182556"/>
    </source>
</evidence>
<protein>
    <submittedName>
        <fullName evidence="2">N-glycosylation protein-domain-containing protein</fullName>
    </submittedName>
</protein>
<comment type="caution">
    <text evidence="2">The sequence shown here is derived from an EMBL/GenBank/DDBJ whole genome shotgun (WGS) entry which is preliminary data.</text>
</comment>
<dbReference type="EMBL" id="JAODAN010000008">
    <property type="protein sequence ID" value="KAK1922547.1"/>
    <property type="molecule type" value="Genomic_DNA"/>
</dbReference>
<feature type="compositionally biased region" description="Low complexity" evidence="1">
    <location>
        <begin position="127"/>
        <end position="165"/>
    </location>
</feature>
<dbReference type="GO" id="GO:0006487">
    <property type="term" value="P:protein N-linked glycosylation"/>
    <property type="evidence" value="ECO:0007669"/>
    <property type="project" value="TreeGrafter"/>
</dbReference>
<dbReference type="PANTHER" id="PTHR28147:SF1">
    <property type="entry name" value="N-GLYCOSYLATION PROTEIN EOS1"/>
    <property type="match status" value="1"/>
</dbReference>
<dbReference type="InterPro" id="IPR021100">
    <property type="entry name" value="N-glycosylation_EOS1"/>
</dbReference>
<feature type="compositionally biased region" description="Low complexity" evidence="1">
    <location>
        <begin position="24"/>
        <end position="36"/>
    </location>
</feature>
<name>A0AAD9CUW1_PAPLA</name>
<evidence type="ECO:0000313" key="2">
    <source>
        <dbReference type="EMBL" id="KAK1922547.1"/>
    </source>
</evidence>
<reference evidence="2" key="1">
    <citation type="submission" date="2023-02" db="EMBL/GenBank/DDBJ databases">
        <title>Identification and recombinant expression of a fungal hydrolase from Papiliotrema laurentii that hydrolyzes apple cutin and clears colloidal polyester polyurethane.</title>
        <authorList>
            <consortium name="DOE Joint Genome Institute"/>
            <person name="Roman V.A."/>
            <person name="Bojanowski C."/>
            <person name="Crable B.R."/>
            <person name="Wagner D.N."/>
            <person name="Hung C.S."/>
            <person name="Nadeau L.J."/>
            <person name="Schratz L."/>
            <person name="Haridas S."/>
            <person name="Pangilinan J."/>
            <person name="Lipzen A."/>
            <person name="Na H."/>
            <person name="Yan M."/>
            <person name="Ng V."/>
            <person name="Grigoriev I.V."/>
            <person name="Spatafora J.W."/>
            <person name="Barlow D."/>
            <person name="Biffinger J."/>
            <person name="Kelley-Loughnane N."/>
            <person name="Varaljay V.A."/>
            <person name="Crookes-Goodson W.J."/>
        </authorList>
    </citation>
    <scope>NUCLEOTIDE SEQUENCE</scope>
    <source>
        <strain evidence="2">5307AH</strain>
    </source>
</reference>